<feature type="region of interest" description="Disordered" evidence="1">
    <location>
        <begin position="22"/>
        <end position="58"/>
    </location>
</feature>
<sequence length="395" mass="43871">MTIRLLTAKISLYKGGSVAAPAAASAPAGGAPAAGAPAAEKKEEKKKEEKEEESDEDLGFGELTLVKRSVVGMKSGAECPGVACSSDVMPRTTPISLTPPTRSTILIVFDFSPKSDGTVSFTMLPEKFLLRVCSSPALDVTDRLNLMLTCKRLRAAVSKSWNSITKLRIANNESDDDRIDDRFVITCIDRSASSLTSITLCLNSSINSQFCKGIQLFQHLRACSNLRELTLLLTQLPLRYLNSGLAHISGLSLRKLALVNSVADATTMRIVANTQGSTLRSLGLINCFHLSDDAFEPIVSNMHLLTLNIRSSRRISAVSIQRVIDAYEHRRQPRQLKLYNYRSSVYRQSLRYDPERVLFCDEKKCLRKRLRSGKFLNENAIRPDWEYDSDEDDFV</sequence>
<dbReference type="WBParaSite" id="TCNE_0001380101-mRNA-1">
    <property type="protein sequence ID" value="TCNE_0001380101-mRNA-1"/>
    <property type="gene ID" value="TCNE_0001380101"/>
</dbReference>
<dbReference type="Pfam" id="PF00428">
    <property type="entry name" value="Ribosomal_60s"/>
    <property type="match status" value="1"/>
</dbReference>
<dbReference type="CDD" id="cd09917">
    <property type="entry name" value="F-box_SF"/>
    <property type="match status" value="1"/>
</dbReference>
<evidence type="ECO:0000313" key="2">
    <source>
        <dbReference type="EMBL" id="VDM45122.1"/>
    </source>
</evidence>
<gene>
    <name evidence="2" type="ORF">TCNE_LOCUS13801</name>
</gene>
<name>A0A183UZ81_TOXCA</name>
<accession>A0A183UZ81</accession>
<protein>
    <submittedName>
        <fullName evidence="4">F-box domain-containing protein</fullName>
    </submittedName>
</protein>
<keyword evidence="3" id="KW-1185">Reference proteome</keyword>
<reference evidence="4" key="1">
    <citation type="submission" date="2016-06" db="UniProtKB">
        <authorList>
            <consortium name="WormBaseParasite"/>
        </authorList>
    </citation>
    <scope>IDENTIFICATION</scope>
</reference>
<organism evidence="3 4">
    <name type="scientific">Toxocara canis</name>
    <name type="common">Canine roundworm</name>
    <dbReference type="NCBI Taxonomy" id="6265"/>
    <lineage>
        <taxon>Eukaryota</taxon>
        <taxon>Metazoa</taxon>
        <taxon>Ecdysozoa</taxon>
        <taxon>Nematoda</taxon>
        <taxon>Chromadorea</taxon>
        <taxon>Rhabditida</taxon>
        <taxon>Spirurina</taxon>
        <taxon>Ascaridomorpha</taxon>
        <taxon>Ascaridoidea</taxon>
        <taxon>Toxocaridae</taxon>
        <taxon>Toxocara</taxon>
    </lineage>
</organism>
<evidence type="ECO:0000256" key="1">
    <source>
        <dbReference type="SAM" id="MobiDB-lite"/>
    </source>
</evidence>
<dbReference type="AlphaFoldDB" id="A0A183UZ81"/>
<feature type="compositionally biased region" description="Low complexity" evidence="1">
    <location>
        <begin position="22"/>
        <end position="38"/>
    </location>
</feature>
<dbReference type="InterPro" id="IPR032675">
    <property type="entry name" value="LRR_dom_sf"/>
</dbReference>
<dbReference type="SUPFAM" id="SSF52047">
    <property type="entry name" value="RNI-like"/>
    <property type="match status" value="1"/>
</dbReference>
<dbReference type="Gene3D" id="3.80.10.10">
    <property type="entry name" value="Ribonuclease Inhibitor"/>
    <property type="match status" value="1"/>
</dbReference>
<reference evidence="2 3" key="2">
    <citation type="submission" date="2018-11" db="EMBL/GenBank/DDBJ databases">
        <authorList>
            <consortium name="Pathogen Informatics"/>
        </authorList>
    </citation>
    <scope>NUCLEOTIDE SEQUENCE [LARGE SCALE GENOMIC DNA]</scope>
</reference>
<evidence type="ECO:0000313" key="3">
    <source>
        <dbReference type="Proteomes" id="UP000050794"/>
    </source>
</evidence>
<evidence type="ECO:0000313" key="4">
    <source>
        <dbReference type="WBParaSite" id="TCNE_0001380101-mRNA-1"/>
    </source>
</evidence>
<dbReference type="EMBL" id="UYWY01021903">
    <property type="protein sequence ID" value="VDM45122.1"/>
    <property type="molecule type" value="Genomic_DNA"/>
</dbReference>
<proteinExistence type="predicted"/>
<dbReference type="Proteomes" id="UP000050794">
    <property type="component" value="Unassembled WGS sequence"/>
</dbReference>
<feature type="compositionally biased region" description="Basic and acidic residues" evidence="1">
    <location>
        <begin position="39"/>
        <end position="49"/>
    </location>
</feature>